<evidence type="ECO:0000256" key="2">
    <source>
        <dbReference type="RuleBase" id="RU003875"/>
    </source>
</evidence>
<dbReference type="PROSITE" id="PS00819">
    <property type="entry name" value="DPS_2"/>
    <property type="match status" value="1"/>
</dbReference>
<dbReference type="RefSeq" id="WP_167061282.1">
    <property type="nucleotide sequence ID" value="NZ_JAAOZR010000024.1"/>
</dbReference>
<accession>A0ABS4HYI4</accession>
<evidence type="ECO:0000313" key="4">
    <source>
        <dbReference type="EMBL" id="MBP1963724.1"/>
    </source>
</evidence>
<dbReference type="InterPro" id="IPR002177">
    <property type="entry name" value="DPS_DNA-bd"/>
</dbReference>
<dbReference type="InterPro" id="IPR023188">
    <property type="entry name" value="DPS_DNA-bd_CS"/>
</dbReference>
<dbReference type="EMBL" id="JAGGKV010000006">
    <property type="protein sequence ID" value="MBP1963724.1"/>
    <property type="molecule type" value="Genomic_DNA"/>
</dbReference>
<comment type="caution">
    <text evidence="4">The sequence shown here is derived from an EMBL/GenBank/DDBJ whole genome shotgun (WGS) entry which is preliminary data.</text>
</comment>
<organism evidence="4 5">
    <name type="scientific">Paenibacillus aceris</name>
    <dbReference type="NCBI Taxonomy" id="869555"/>
    <lineage>
        <taxon>Bacteria</taxon>
        <taxon>Bacillati</taxon>
        <taxon>Bacillota</taxon>
        <taxon>Bacilli</taxon>
        <taxon>Bacillales</taxon>
        <taxon>Paenibacillaceae</taxon>
        <taxon>Paenibacillus</taxon>
    </lineage>
</organism>
<keyword evidence="5" id="KW-1185">Reference proteome</keyword>
<evidence type="ECO:0000256" key="1">
    <source>
        <dbReference type="ARBA" id="ARBA00009497"/>
    </source>
</evidence>
<dbReference type="SUPFAM" id="SSF47240">
    <property type="entry name" value="Ferritin-like"/>
    <property type="match status" value="1"/>
</dbReference>
<protein>
    <submittedName>
        <fullName evidence="4">Starvation-inducible DNA-binding protein</fullName>
    </submittedName>
</protein>
<dbReference type="GO" id="GO:0003677">
    <property type="term" value="F:DNA binding"/>
    <property type="evidence" value="ECO:0007669"/>
    <property type="project" value="UniProtKB-KW"/>
</dbReference>
<dbReference type="InterPro" id="IPR008331">
    <property type="entry name" value="Ferritin_DPS_dom"/>
</dbReference>
<feature type="domain" description="Ferritin/DPS" evidence="3">
    <location>
        <begin position="16"/>
        <end position="151"/>
    </location>
</feature>
<dbReference type="PRINTS" id="PR01346">
    <property type="entry name" value="HELNAPAPROT"/>
</dbReference>
<proteinExistence type="inferred from homology"/>
<dbReference type="Pfam" id="PF00210">
    <property type="entry name" value="Ferritin"/>
    <property type="match status" value="1"/>
</dbReference>
<comment type="similarity">
    <text evidence="1 2">Belongs to the Dps family.</text>
</comment>
<name>A0ABS4HYI4_9BACL</name>
<dbReference type="Proteomes" id="UP001519344">
    <property type="component" value="Unassembled WGS sequence"/>
</dbReference>
<keyword evidence="4" id="KW-0238">DNA-binding</keyword>
<dbReference type="PROSITE" id="PS00818">
    <property type="entry name" value="DPS_1"/>
    <property type="match status" value="1"/>
</dbReference>
<dbReference type="InterPro" id="IPR012347">
    <property type="entry name" value="Ferritin-like"/>
</dbReference>
<dbReference type="PANTHER" id="PTHR42932:SF1">
    <property type="entry name" value="GENERAL STRESS PROTEIN 20U"/>
    <property type="match status" value="1"/>
</dbReference>
<evidence type="ECO:0000259" key="3">
    <source>
        <dbReference type="Pfam" id="PF00210"/>
    </source>
</evidence>
<dbReference type="PANTHER" id="PTHR42932">
    <property type="entry name" value="GENERAL STRESS PROTEIN 20U"/>
    <property type="match status" value="1"/>
</dbReference>
<evidence type="ECO:0000313" key="5">
    <source>
        <dbReference type="Proteomes" id="UP001519344"/>
    </source>
</evidence>
<dbReference type="CDD" id="cd01043">
    <property type="entry name" value="DPS"/>
    <property type="match status" value="1"/>
</dbReference>
<gene>
    <name evidence="4" type="ORF">J2Z65_002943</name>
</gene>
<sequence>MVTTTITSTQSIQTVLNKQIANWGLLFVKLHNFHWYVKGNQFFTLHVKFEELYNEAALHIDELAERLLSIGGKPAATMKAYIELSSLKEALGTETATKMVEAIIEDFTILTQELKAGMQACEEVQDETTSDMLLAIQTSLEKHRWMLQSFLG</sequence>
<dbReference type="InterPro" id="IPR009078">
    <property type="entry name" value="Ferritin-like_SF"/>
</dbReference>
<dbReference type="Gene3D" id="1.20.1260.10">
    <property type="match status" value="1"/>
</dbReference>
<dbReference type="PIRSF" id="PIRSF005900">
    <property type="entry name" value="Dps"/>
    <property type="match status" value="1"/>
</dbReference>
<reference evidence="4 5" key="1">
    <citation type="submission" date="2021-03" db="EMBL/GenBank/DDBJ databases">
        <title>Genomic Encyclopedia of Type Strains, Phase IV (KMG-IV): sequencing the most valuable type-strain genomes for metagenomic binning, comparative biology and taxonomic classification.</title>
        <authorList>
            <person name="Goeker M."/>
        </authorList>
    </citation>
    <scope>NUCLEOTIDE SEQUENCE [LARGE SCALE GENOMIC DNA]</scope>
    <source>
        <strain evidence="4 5">DSM 24950</strain>
    </source>
</reference>